<evidence type="ECO:0000313" key="2">
    <source>
        <dbReference type="Proteomes" id="UP000824890"/>
    </source>
</evidence>
<keyword evidence="2" id="KW-1185">Reference proteome</keyword>
<gene>
    <name evidence="1" type="ORF">HID58_028945</name>
</gene>
<accession>A0ABQ8CBP2</accession>
<name>A0ABQ8CBP2_BRANA</name>
<comment type="caution">
    <text evidence="1">The sequence shown here is derived from an EMBL/GenBank/DDBJ whole genome shotgun (WGS) entry which is preliminary data.</text>
</comment>
<reference evidence="1 2" key="1">
    <citation type="submission" date="2021-05" db="EMBL/GenBank/DDBJ databases">
        <title>Genome Assembly of Synthetic Allotetraploid Brassica napus Reveals Homoeologous Exchanges between Subgenomes.</title>
        <authorList>
            <person name="Davis J.T."/>
        </authorList>
    </citation>
    <scope>NUCLEOTIDE SEQUENCE [LARGE SCALE GENOMIC DNA]</scope>
    <source>
        <strain evidence="2">cv. Da-Ae</strain>
        <tissue evidence="1">Seedling</tissue>
    </source>
</reference>
<organism evidence="1 2">
    <name type="scientific">Brassica napus</name>
    <name type="common">Rape</name>
    <dbReference type="NCBI Taxonomy" id="3708"/>
    <lineage>
        <taxon>Eukaryota</taxon>
        <taxon>Viridiplantae</taxon>
        <taxon>Streptophyta</taxon>
        <taxon>Embryophyta</taxon>
        <taxon>Tracheophyta</taxon>
        <taxon>Spermatophyta</taxon>
        <taxon>Magnoliopsida</taxon>
        <taxon>eudicotyledons</taxon>
        <taxon>Gunneridae</taxon>
        <taxon>Pentapetalae</taxon>
        <taxon>rosids</taxon>
        <taxon>malvids</taxon>
        <taxon>Brassicales</taxon>
        <taxon>Brassicaceae</taxon>
        <taxon>Brassiceae</taxon>
        <taxon>Brassica</taxon>
    </lineage>
</organism>
<protein>
    <submittedName>
        <fullName evidence="1">Uncharacterized protein</fullName>
    </submittedName>
</protein>
<sequence>MALYGRKSRDCEALLLIPIHFTNQLHFSDLKAGRLDDRVVTSLLRFWEARNVKKSGELMSVDFMLLNEKKYRATTVTTFKTIGGNAGNNGVETLESSFVGSKRKHGNGGETHFNELSNGDTGVSSSKTAMVSRGELTFQNIYGAEALLNAEDEDGYSDWEPLQQKMLVEFVKWCCFNCTMANPDTGLSPKSKRNVEVRCCFFLNMSLRYIAISVPHYLTSSNTKQAHVSFILILGNSSAASSTAVGFEEIMLLHSEVYTLEHVNFTSQLLYSYFTADTY</sequence>
<dbReference type="Proteomes" id="UP000824890">
    <property type="component" value="Unassembled WGS sequence"/>
</dbReference>
<dbReference type="EMBL" id="JAGKQM010000008">
    <property type="protein sequence ID" value="KAH0914499.1"/>
    <property type="molecule type" value="Genomic_DNA"/>
</dbReference>
<evidence type="ECO:0000313" key="1">
    <source>
        <dbReference type="EMBL" id="KAH0914499.1"/>
    </source>
</evidence>
<proteinExistence type="predicted"/>